<gene>
    <name evidence="1" type="primary">rimI</name>
    <name evidence="3" type="ORF">WKW77_12660</name>
</gene>
<dbReference type="HAMAP" id="MF_02210">
    <property type="entry name" value="RimI"/>
    <property type="match status" value="1"/>
</dbReference>
<dbReference type="InterPro" id="IPR000182">
    <property type="entry name" value="GNAT_dom"/>
</dbReference>
<reference evidence="3 4" key="1">
    <citation type="submission" date="2024-03" db="EMBL/GenBank/DDBJ databases">
        <title>Novel species of the genus Variovorax.</title>
        <authorList>
            <person name="Liu Q."/>
            <person name="Xin Y.-H."/>
        </authorList>
    </citation>
    <scope>NUCLEOTIDE SEQUENCE [LARGE SCALE GENOMIC DNA]</scope>
    <source>
        <strain evidence="3 4">KACC 18899</strain>
    </source>
</reference>
<keyword evidence="1 3" id="KW-0808">Transferase</keyword>
<feature type="domain" description="N-acetyltransferase" evidence="2">
    <location>
        <begin position="11"/>
        <end position="183"/>
    </location>
</feature>
<dbReference type="InterPro" id="IPR043690">
    <property type="entry name" value="RimI"/>
</dbReference>
<accession>A0ABU8VE43</accession>
<comment type="function">
    <text evidence="1">Acetylates the N-terminal alanine of ribosomal protein bS18.</text>
</comment>
<proteinExistence type="inferred from homology"/>
<keyword evidence="1 3" id="KW-0012">Acyltransferase</keyword>
<dbReference type="InterPro" id="IPR016181">
    <property type="entry name" value="Acyl_CoA_acyltransferase"/>
</dbReference>
<dbReference type="CDD" id="cd04301">
    <property type="entry name" value="NAT_SF"/>
    <property type="match status" value="1"/>
</dbReference>
<feature type="active site" description="Proton donor" evidence="1">
    <location>
        <position position="150"/>
    </location>
</feature>
<dbReference type="PROSITE" id="PS51186">
    <property type="entry name" value="GNAT"/>
    <property type="match status" value="1"/>
</dbReference>
<comment type="subcellular location">
    <subcellularLocation>
        <location evidence="1">Cytoplasm</location>
    </subcellularLocation>
</comment>
<dbReference type="InterPro" id="IPR050276">
    <property type="entry name" value="MshD_Acetyltransferase"/>
</dbReference>
<dbReference type="SUPFAM" id="SSF55729">
    <property type="entry name" value="Acyl-CoA N-acyltransferases (Nat)"/>
    <property type="match status" value="1"/>
</dbReference>
<comment type="similarity">
    <text evidence="1">Belongs to the acetyltransferase family. RimI subfamily.</text>
</comment>
<comment type="catalytic activity">
    <reaction evidence="1">
        <text>N-terminal L-alanyl-[ribosomal protein bS18] + acetyl-CoA = N-terminal N(alpha)-acetyl-L-alanyl-[ribosomal protein bS18] + CoA + H(+)</text>
        <dbReference type="Rhea" id="RHEA:43756"/>
        <dbReference type="Rhea" id="RHEA-COMP:10676"/>
        <dbReference type="Rhea" id="RHEA-COMP:10677"/>
        <dbReference type="ChEBI" id="CHEBI:15378"/>
        <dbReference type="ChEBI" id="CHEBI:57287"/>
        <dbReference type="ChEBI" id="CHEBI:57288"/>
        <dbReference type="ChEBI" id="CHEBI:64718"/>
        <dbReference type="ChEBI" id="CHEBI:83683"/>
        <dbReference type="EC" id="2.3.1.266"/>
    </reaction>
</comment>
<evidence type="ECO:0000313" key="4">
    <source>
        <dbReference type="Proteomes" id="UP001365846"/>
    </source>
</evidence>
<dbReference type="GO" id="GO:0016746">
    <property type="term" value="F:acyltransferase activity"/>
    <property type="evidence" value="ECO:0007669"/>
    <property type="project" value="UniProtKB-KW"/>
</dbReference>
<evidence type="ECO:0000313" key="3">
    <source>
        <dbReference type="EMBL" id="MEJ8811923.1"/>
    </source>
</evidence>
<organism evidence="3 4">
    <name type="scientific">Variovorax ureilyticus</name>
    <dbReference type="NCBI Taxonomy" id="1836198"/>
    <lineage>
        <taxon>Bacteria</taxon>
        <taxon>Pseudomonadati</taxon>
        <taxon>Pseudomonadota</taxon>
        <taxon>Betaproteobacteria</taxon>
        <taxon>Burkholderiales</taxon>
        <taxon>Comamonadaceae</taxon>
        <taxon>Variovorax</taxon>
    </lineage>
</organism>
<feature type="binding site" evidence="1">
    <location>
        <position position="143"/>
    </location>
    <ligand>
        <name>acetyl-CoA</name>
        <dbReference type="ChEBI" id="CHEBI:57288"/>
    </ligand>
</feature>
<dbReference type="EC" id="2.3.1.266" evidence="1"/>
<keyword evidence="4" id="KW-1185">Reference proteome</keyword>
<dbReference type="RefSeq" id="WP_340357201.1">
    <property type="nucleotide sequence ID" value="NZ_JBBKZU010000005.1"/>
</dbReference>
<dbReference type="EMBL" id="JBBKZU010000005">
    <property type="protein sequence ID" value="MEJ8811923.1"/>
    <property type="molecule type" value="Genomic_DNA"/>
</dbReference>
<comment type="caution">
    <text evidence="3">The sequence shown here is derived from an EMBL/GenBank/DDBJ whole genome shotgun (WGS) entry which is preliminary data.</text>
</comment>
<dbReference type="PANTHER" id="PTHR43617">
    <property type="entry name" value="L-AMINO ACID N-ACETYLTRANSFERASE"/>
    <property type="match status" value="1"/>
</dbReference>
<dbReference type="Gene3D" id="3.40.630.30">
    <property type="match status" value="1"/>
</dbReference>
<dbReference type="Proteomes" id="UP001365846">
    <property type="component" value="Unassembled WGS sequence"/>
</dbReference>
<keyword evidence="1" id="KW-0963">Cytoplasm</keyword>
<evidence type="ECO:0000259" key="2">
    <source>
        <dbReference type="PROSITE" id="PS51186"/>
    </source>
</evidence>
<sequence length="193" mass="21201">MSAVLLQSREARLEPMTVERVPAVCAIEQTAYTHPWTQANFIDSLAAGYHCQCLVGPAAEGDASAPPRGARALLSRALSRPAPETIIGYFVAMKGVDEVHLLNITVAPAFQRQGWAPLMLEALAGWSRGQHAQWLWLEVRASNHRALAIYERNGFRRVGIRKGYYPAHVNAREDAVVMSLRLNESNSAWGGLA</sequence>
<dbReference type="PANTHER" id="PTHR43617:SF35">
    <property type="entry name" value="[RIBOSOMAL PROTEIN BS18]-ALANINE N-ACETYLTRANSFERASE"/>
    <property type="match status" value="1"/>
</dbReference>
<feature type="active site" description="Proton acceptor" evidence="1">
    <location>
        <position position="138"/>
    </location>
</feature>
<name>A0ABU8VE43_9BURK</name>
<comment type="caution">
    <text evidence="1">Lacks conserved residue(s) required for the propagation of feature annotation.</text>
</comment>
<evidence type="ECO:0000256" key="1">
    <source>
        <dbReference type="HAMAP-Rule" id="MF_02210"/>
    </source>
</evidence>
<dbReference type="Pfam" id="PF00583">
    <property type="entry name" value="Acetyltransf_1"/>
    <property type="match status" value="1"/>
</dbReference>
<protein>
    <recommendedName>
        <fullName evidence="1">[Ribosomal protein bS18]-alanine N-acetyltransferase</fullName>
        <ecNumber evidence="1">2.3.1.266</ecNumber>
    </recommendedName>
</protein>